<protein>
    <recommendedName>
        <fullName evidence="9">ABC transmembrane type-2 domain-containing protein</fullName>
    </recommendedName>
</protein>
<evidence type="ECO:0000256" key="2">
    <source>
        <dbReference type="ARBA" id="ARBA00007783"/>
    </source>
</evidence>
<evidence type="ECO:0000256" key="4">
    <source>
        <dbReference type="ARBA" id="ARBA00022475"/>
    </source>
</evidence>
<organism evidence="10 11">
    <name type="scientific">Candidatus Lokiarchaeum ossiferum</name>
    <dbReference type="NCBI Taxonomy" id="2951803"/>
    <lineage>
        <taxon>Archaea</taxon>
        <taxon>Promethearchaeati</taxon>
        <taxon>Promethearchaeota</taxon>
        <taxon>Promethearchaeia</taxon>
        <taxon>Promethearchaeales</taxon>
        <taxon>Promethearchaeaceae</taxon>
        <taxon>Candidatus Lokiarchaeum</taxon>
    </lineage>
</organism>
<dbReference type="PANTHER" id="PTHR30294:SF29">
    <property type="entry name" value="MULTIDRUG ABC TRANSPORTER PERMEASE YBHS-RELATED"/>
    <property type="match status" value="1"/>
</dbReference>
<dbReference type="InterPro" id="IPR047817">
    <property type="entry name" value="ABC2_TM_bact-type"/>
</dbReference>
<dbReference type="Pfam" id="PF12698">
    <property type="entry name" value="ABC2_membrane_3"/>
    <property type="match status" value="1"/>
</dbReference>
<dbReference type="InterPro" id="IPR051449">
    <property type="entry name" value="ABC-2_transporter_component"/>
</dbReference>
<feature type="transmembrane region" description="Helical" evidence="8">
    <location>
        <begin position="272"/>
        <end position="296"/>
    </location>
</feature>
<feature type="transmembrane region" description="Helical" evidence="8">
    <location>
        <begin position="356"/>
        <end position="379"/>
    </location>
</feature>
<dbReference type="Gene3D" id="3.40.1710.10">
    <property type="entry name" value="abc type-2 transporter like domain"/>
    <property type="match status" value="1"/>
</dbReference>
<evidence type="ECO:0000256" key="3">
    <source>
        <dbReference type="ARBA" id="ARBA00022448"/>
    </source>
</evidence>
<feature type="transmembrane region" description="Helical" evidence="8">
    <location>
        <begin position="235"/>
        <end position="260"/>
    </location>
</feature>
<dbReference type="PROSITE" id="PS51012">
    <property type="entry name" value="ABC_TM2"/>
    <property type="match status" value="1"/>
</dbReference>
<evidence type="ECO:0000256" key="6">
    <source>
        <dbReference type="ARBA" id="ARBA00022989"/>
    </source>
</evidence>
<feature type="transmembrane region" description="Helical" evidence="8">
    <location>
        <begin position="21"/>
        <end position="45"/>
    </location>
</feature>
<evidence type="ECO:0000313" key="11">
    <source>
        <dbReference type="Proteomes" id="UP001208689"/>
    </source>
</evidence>
<feature type="transmembrane region" description="Helical" evidence="8">
    <location>
        <begin position="303"/>
        <end position="323"/>
    </location>
</feature>
<accession>A0ABY6HPI5</accession>
<evidence type="ECO:0000256" key="7">
    <source>
        <dbReference type="ARBA" id="ARBA00023136"/>
    </source>
</evidence>
<feature type="transmembrane region" description="Helical" evidence="8">
    <location>
        <begin position="192"/>
        <end position="214"/>
    </location>
</feature>
<keyword evidence="6 8" id="KW-1133">Transmembrane helix</keyword>
<comment type="subcellular location">
    <subcellularLocation>
        <location evidence="1">Cell membrane</location>
        <topology evidence="1">Multi-pass membrane protein</topology>
    </subcellularLocation>
</comment>
<proteinExistence type="inferred from homology"/>
<evidence type="ECO:0000313" key="10">
    <source>
        <dbReference type="EMBL" id="UYP45320.1"/>
    </source>
</evidence>
<dbReference type="PANTHER" id="PTHR30294">
    <property type="entry name" value="MEMBRANE COMPONENT OF ABC TRANSPORTER YHHJ-RELATED"/>
    <property type="match status" value="1"/>
</dbReference>
<keyword evidence="4" id="KW-1003">Cell membrane</keyword>
<dbReference type="InterPro" id="IPR013525">
    <property type="entry name" value="ABC2_TM"/>
</dbReference>
<dbReference type="Proteomes" id="UP001208689">
    <property type="component" value="Chromosome"/>
</dbReference>
<feature type="domain" description="ABC transmembrane type-2" evidence="9">
    <location>
        <begin position="143"/>
        <end position="382"/>
    </location>
</feature>
<name>A0ABY6HPI5_9ARCH</name>
<dbReference type="EMBL" id="CP104013">
    <property type="protein sequence ID" value="UYP45320.1"/>
    <property type="molecule type" value="Genomic_DNA"/>
</dbReference>
<comment type="similarity">
    <text evidence="2">Belongs to the ABC-2 integral membrane protein family.</text>
</comment>
<gene>
    <name evidence="10" type="ORF">NEF87_001605</name>
</gene>
<evidence type="ECO:0000256" key="1">
    <source>
        <dbReference type="ARBA" id="ARBA00004651"/>
    </source>
</evidence>
<keyword evidence="5 8" id="KW-0812">Transmembrane</keyword>
<evidence type="ECO:0000256" key="8">
    <source>
        <dbReference type="SAM" id="Phobius"/>
    </source>
</evidence>
<keyword evidence="11" id="KW-1185">Reference proteome</keyword>
<keyword evidence="7 8" id="KW-0472">Membrane</keyword>
<keyword evidence="3" id="KW-0813">Transport</keyword>
<reference evidence="10" key="1">
    <citation type="submission" date="2022-09" db="EMBL/GenBank/DDBJ databases">
        <title>Actin cytoskeleton and complex cell architecture in an #Asgard archaeon.</title>
        <authorList>
            <person name="Ponce Toledo R.I."/>
            <person name="Schleper C."/>
            <person name="Rodrigues Oliveira T."/>
            <person name="Wollweber F."/>
            <person name="Xu J."/>
            <person name="Rittmann S."/>
            <person name="Klingl A."/>
            <person name="Pilhofer M."/>
        </authorList>
    </citation>
    <scope>NUCLEOTIDE SEQUENCE</scope>
    <source>
        <strain evidence="10">B-35</strain>
    </source>
</reference>
<sequence>MKWQRIKGIISKEFTRMTKDPALIFLIIIFPVLLTIAFGFSFGAIGATEDTTYKIAVINEDVNGDYSEWADYFIGNLSSHEILVVQTELSQDDAEDQLQEGQLSGLVVIPEGFGVSIYSYWLNPLNGSTWVNSSLSLQLDQGSMVVKDLIPPVIQQALTETIYGPETSSIKNPVSIGVPNLVEVEKNTTFDYFAPGLFAFATIFLIMTIAEGLAKEKEQGMMKRIYLTPTKSNEIMTGLTISNMTAAMAQTIVVFIMALIVGYSPEITFGNLFVGFIASLIFSLTCVGFGLITGVLSKNSGMATGMSFIFIMPMMFLGTFVSLGEPTIANRLMPSFYVTETFKALFLRNANPFSSIVWGNIGILSGISTFVFLLGVLAFKRFSRT</sequence>
<evidence type="ECO:0000256" key="5">
    <source>
        <dbReference type="ARBA" id="ARBA00022692"/>
    </source>
</evidence>
<evidence type="ECO:0000259" key="9">
    <source>
        <dbReference type="PROSITE" id="PS51012"/>
    </source>
</evidence>